<dbReference type="SMART" id="SM00458">
    <property type="entry name" value="RICIN"/>
    <property type="match status" value="1"/>
</dbReference>
<evidence type="ECO:0000313" key="2">
    <source>
        <dbReference type="EMBL" id="MBP2708604.1"/>
    </source>
</evidence>
<proteinExistence type="predicted"/>
<comment type="caution">
    <text evidence="2">The sequence shown here is derived from an EMBL/GenBank/DDBJ whole genome shotgun (WGS) entry which is preliminary data.</text>
</comment>
<dbReference type="AlphaFoldDB" id="A0A940WMV3"/>
<dbReference type="InterPro" id="IPR000772">
    <property type="entry name" value="Ricin_B_lectin"/>
</dbReference>
<dbReference type="SUPFAM" id="SSF50370">
    <property type="entry name" value="Ricin B-like lectins"/>
    <property type="match status" value="1"/>
</dbReference>
<dbReference type="Pfam" id="PF00652">
    <property type="entry name" value="Ricin_B_lectin"/>
    <property type="match status" value="1"/>
</dbReference>
<dbReference type="EMBL" id="JAFCNB010000038">
    <property type="protein sequence ID" value="MBP2708604.1"/>
    <property type="molecule type" value="Genomic_DNA"/>
</dbReference>
<name>A0A940WMV3_9ACTN</name>
<evidence type="ECO:0000259" key="1">
    <source>
        <dbReference type="SMART" id="SM00458"/>
    </source>
</evidence>
<dbReference type="PROSITE" id="PS50231">
    <property type="entry name" value="RICIN_B_LECTIN"/>
    <property type="match status" value="1"/>
</dbReference>
<evidence type="ECO:0000313" key="3">
    <source>
        <dbReference type="Proteomes" id="UP000674234"/>
    </source>
</evidence>
<reference evidence="2" key="1">
    <citation type="submission" date="2021-02" db="EMBL/GenBank/DDBJ databases">
        <title>Draft genome sequence of Microbispora sp. RL4-1S isolated from rice leaves in Thailand.</title>
        <authorList>
            <person name="Muangham S."/>
            <person name="Duangmal K."/>
        </authorList>
    </citation>
    <scope>NUCLEOTIDE SEQUENCE</scope>
    <source>
        <strain evidence="2">RL4-1S</strain>
    </source>
</reference>
<sequence>MLTSGYPTAATEDAVQANIAAAGYAPAGGGNPQQGVQIVGGQSGRCVDVPNGSTTNGTQVQLWDCGSGTNQRWTYTSGKQLQVYGNKCLDANGQGTSNGTQVIIWDCNGQANQQWNVNSNGTVTGVQSGLCLDANAAGTANGTKIILLPCNGGTNQQWSLRS</sequence>
<gene>
    <name evidence="2" type="ORF">JOL79_33020</name>
</gene>
<dbReference type="Proteomes" id="UP000674234">
    <property type="component" value="Unassembled WGS sequence"/>
</dbReference>
<dbReference type="Gene3D" id="2.80.10.50">
    <property type="match status" value="2"/>
</dbReference>
<keyword evidence="3" id="KW-1185">Reference proteome</keyword>
<accession>A0A940WMV3</accession>
<protein>
    <submittedName>
        <fullName evidence="2">Ricin-type beta-trefoil lectin domain protein</fullName>
    </submittedName>
</protein>
<dbReference type="CDD" id="cd23418">
    <property type="entry name" value="beta-trefoil_Ricin_XLN-like"/>
    <property type="match status" value="1"/>
</dbReference>
<feature type="domain" description="Ricin B lectin" evidence="1">
    <location>
        <begin position="34"/>
        <end position="161"/>
    </location>
</feature>
<organism evidence="2 3">
    <name type="scientific">Microbispora oryzae</name>
    <dbReference type="NCBI Taxonomy" id="2806554"/>
    <lineage>
        <taxon>Bacteria</taxon>
        <taxon>Bacillati</taxon>
        <taxon>Actinomycetota</taxon>
        <taxon>Actinomycetes</taxon>
        <taxon>Streptosporangiales</taxon>
        <taxon>Streptosporangiaceae</taxon>
        <taxon>Microbispora</taxon>
    </lineage>
</organism>
<dbReference type="InterPro" id="IPR035992">
    <property type="entry name" value="Ricin_B-like_lectins"/>
</dbReference>